<evidence type="ECO:0000313" key="7">
    <source>
        <dbReference type="EMBL" id="MCW1932803.1"/>
    </source>
</evidence>
<gene>
    <name evidence="7" type="ORF">OKW52_11195</name>
</gene>
<feature type="domain" description="HTH tetR-type" evidence="6">
    <location>
        <begin position="10"/>
        <end position="70"/>
    </location>
</feature>
<comment type="caution">
    <text evidence="7">The sequence shown here is derived from an EMBL/GenBank/DDBJ whole genome shotgun (WGS) entry which is preliminary data.</text>
</comment>
<dbReference type="InterPro" id="IPR050109">
    <property type="entry name" value="HTH-type_TetR-like_transc_reg"/>
</dbReference>
<dbReference type="InterPro" id="IPR025996">
    <property type="entry name" value="MT1864/Rv1816-like_C"/>
</dbReference>
<evidence type="ECO:0000256" key="5">
    <source>
        <dbReference type="SAM" id="MobiDB-lite"/>
    </source>
</evidence>
<protein>
    <submittedName>
        <fullName evidence="7">TetR/AcrR family transcriptional regulator</fullName>
    </submittedName>
</protein>
<evidence type="ECO:0000256" key="4">
    <source>
        <dbReference type="PROSITE-ProRule" id="PRU00335"/>
    </source>
</evidence>
<dbReference type="SUPFAM" id="SSF46689">
    <property type="entry name" value="Homeodomain-like"/>
    <property type="match status" value="1"/>
</dbReference>
<evidence type="ECO:0000259" key="6">
    <source>
        <dbReference type="PROSITE" id="PS50977"/>
    </source>
</evidence>
<feature type="DNA-binding region" description="H-T-H motif" evidence="4">
    <location>
        <begin position="33"/>
        <end position="52"/>
    </location>
</feature>
<dbReference type="Pfam" id="PF00440">
    <property type="entry name" value="TetR_N"/>
    <property type="match status" value="1"/>
</dbReference>
<keyword evidence="8" id="KW-1185">Reference proteome</keyword>
<evidence type="ECO:0000256" key="1">
    <source>
        <dbReference type="ARBA" id="ARBA00023015"/>
    </source>
</evidence>
<keyword evidence="3" id="KW-0804">Transcription</keyword>
<feature type="region of interest" description="Disordered" evidence="5">
    <location>
        <begin position="191"/>
        <end position="214"/>
    </location>
</feature>
<dbReference type="EMBL" id="JAPDFL010000001">
    <property type="protein sequence ID" value="MCW1932803.1"/>
    <property type="molecule type" value="Genomic_DNA"/>
</dbReference>
<dbReference type="InterPro" id="IPR009057">
    <property type="entry name" value="Homeodomain-like_sf"/>
</dbReference>
<evidence type="ECO:0000256" key="3">
    <source>
        <dbReference type="ARBA" id="ARBA00023163"/>
    </source>
</evidence>
<dbReference type="RefSeq" id="WP_264505774.1">
    <property type="nucleotide sequence ID" value="NZ_JAPDFL010000001.1"/>
</dbReference>
<name>A0ABT3GZA1_9RHOB</name>
<proteinExistence type="predicted"/>
<dbReference type="Pfam" id="PF13305">
    <property type="entry name" value="TetR_C_33"/>
    <property type="match status" value="1"/>
</dbReference>
<reference evidence="7 8" key="1">
    <citation type="submission" date="2022-10" db="EMBL/GenBank/DDBJ databases">
        <title>Pararhodobacter sp. nov., isolated from marine algae.</title>
        <authorList>
            <person name="Choi B.J."/>
            <person name="Kim J.M."/>
            <person name="Lee J.K."/>
            <person name="Choi D.G."/>
            <person name="Jeon C.O."/>
        </authorList>
    </citation>
    <scope>NUCLEOTIDE SEQUENCE [LARGE SCALE GENOMIC DNA]</scope>
    <source>
        <strain evidence="7 8">ZQ420</strain>
    </source>
</reference>
<dbReference type="PANTHER" id="PTHR30055">
    <property type="entry name" value="HTH-TYPE TRANSCRIPTIONAL REGULATOR RUTR"/>
    <property type="match status" value="1"/>
</dbReference>
<dbReference type="Proteomes" id="UP001208938">
    <property type="component" value="Unassembled WGS sequence"/>
</dbReference>
<dbReference type="InterPro" id="IPR001647">
    <property type="entry name" value="HTH_TetR"/>
</dbReference>
<dbReference type="PANTHER" id="PTHR30055:SF220">
    <property type="entry name" value="TETR-FAMILY REGULATORY PROTEIN"/>
    <property type="match status" value="1"/>
</dbReference>
<dbReference type="InterPro" id="IPR036271">
    <property type="entry name" value="Tet_transcr_reg_TetR-rel_C_sf"/>
</dbReference>
<dbReference type="PROSITE" id="PS50977">
    <property type="entry name" value="HTH_TETR_2"/>
    <property type="match status" value="1"/>
</dbReference>
<keyword evidence="1" id="KW-0805">Transcription regulation</keyword>
<dbReference type="SUPFAM" id="SSF48498">
    <property type="entry name" value="Tetracyclin repressor-like, C-terminal domain"/>
    <property type="match status" value="1"/>
</dbReference>
<evidence type="ECO:0000313" key="8">
    <source>
        <dbReference type="Proteomes" id="UP001208938"/>
    </source>
</evidence>
<dbReference type="Gene3D" id="1.10.357.10">
    <property type="entry name" value="Tetracycline Repressor, domain 2"/>
    <property type="match status" value="1"/>
</dbReference>
<evidence type="ECO:0000256" key="2">
    <source>
        <dbReference type="ARBA" id="ARBA00023125"/>
    </source>
</evidence>
<organism evidence="7 8">
    <name type="scientific">Pararhodobacter zhoushanensis</name>
    <dbReference type="NCBI Taxonomy" id="2479545"/>
    <lineage>
        <taxon>Bacteria</taxon>
        <taxon>Pseudomonadati</taxon>
        <taxon>Pseudomonadota</taxon>
        <taxon>Alphaproteobacteria</taxon>
        <taxon>Rhodobacterales</taxon>
        <taxon>Paracoccaceae</taxon>
        <taxon>Pararhodobacter</taxon>
    </lineage>
</organism>
<keyword evidence="2 4" id="KW-0238">DNA-binding</keyword>
<accession>A0ABT3GZA1</accession>
<sequence length="214" mass="22877">MTNDAAPSPDTLRDRLIEAGLALLIEDGPDGLTLRRAAARAGVSHAAPAHHFKGLSGLRTAIAARAFAIFADAMLSRLAEAPDRPFARLLAISDGYLDFAKSRSGLFHIMFGCPDLDTTDPDLLRESDRAYGTLRIGCLPFSGGVPDPVLEGLVWSSVHGYATLGFNDPTRRVNDGALPFEAMLARIVPRDGDQHAPDTATQATSPLPPRQVPR</sequence>